<proteinExistence type="inferred from homology"/>
<evidence type="ECO:0000256" key="7">
    <source>
        <dbReference type="ARBA" id="ARBA00022840"/>
    </source>
</evidence>
<evidence type="ECO:0000256" key="2">
    <source>
        <dbReference type="ARBA" id="ARBA00012131"/>
    </source>
</evidence>
<dbReference type="GO" id="GO:0008662">
    <property type="term" value="F:1-phosphofructokinase activity"/>
    <property type="evidence" value="ECO:0007669"/>
    <property type="project" value="UniProtKB-UniRule"/>
</dbReference>
<dbReference type="Pfam" id="PF00294">
    <property type="entry name" value="PfkB"/>
    <property type="match status" value="1"/>
</dbReference>
<dbReference type="PANTHER" id="PTHR46566:SF5">
    <property type="entry name" value="1-PHOSPHOFRUCTOKINASE"/>
    <property type="match status" value="1"/>
</dbReference>
<evidence type="ECO:0000256" key="8">
    <source>
        <dbReference type="ARBA" id="ARBA00032802"/>
    </source>
</evidence>
<dbReference type="GO" id="GO:0005524">
    <property type="term" value="F:ATP binding"/>
    <property type="evidence" value="ECO:0007669"/>
    <property type="project" value="UniProtKB-UniRule"/>
</dbReference>
<evidence type="ECO:0000256" key="3">
    <source>
        <dbReference type="ARBA" id="ARBA00013596"/>
    </source>
</evidence>
<evidence type="ECO:0000256" key="11">
    <source>
        <dbReference type="RuleBase" id="RU369061"/>
    </source>
</evidence>
<dbReference type="SUPFAM" id="SSF53613">
    <property type="entry name" value="Ribokinase-like"/>
    <property type="match status" value="1"/>
</dbReference>
<dbReference type="FunFam" id="3.40.1190.20:FF:000001">
    <property type="entry name" value="Phosphofructokinase"/>
    <property type="match status" value="1"/>
</dbReference>
<evidence type="ECO:0000313" key="13">
    <source>
        <dbReference type="EMBL" id="OKA36282.1"/>
    </source>
</evidence>
<comment type="caution">
    <text evidence="13">The sequence shown here is derived from an EMBL/GenBank/DDBJ whole genome shotgun (WGS) entry which is preliminary data.</text>
</comment>
<evidence type="ECO:0000256" key="6">
    <source>
        <dbReference type="ARBA" id="ARBA00022777"/>
    </source>
</evidence>
<dbReference type="NCBIfam" id="TIGR03828">
    <property type="entry name" value="pfkB"/>
    <property type="match status" value="1"/>
</dbReference>
<dbReference type="Proteomes" id="UP000186535">
    <property type="component" value="Unassembled WGS sequence"/>
</dbReference>
<evidence type="ECO:0000256" key="5">
    <source>
        <dbReference type="ARBA" id="ARBA00022741"/>
    </source>
</evidence>
<comment type="similarity">
    <text evidence="1 11">Belongs to the carbohydrate kinase PfkB family.</text>
</comment>
<dbReference type="NCBIfam" id="TIGR03168">
    <property type="entry name" value="1-PFK"/>
    <property type="match status" value="1"/>
</dbReference>
<dbReference type="CDD" id="cd01164">
    <property type="entry name" value="FruK_PfkB_like"/>
    <property type="match status" value="1"/>
</dbReference>
<evidence type="ECO:0000256" key="1">
    <source>
        <dbReference type="ARBA" id="ARBA00010688"/>
    </source>
</evidence>
<evidence type="ECO:0000256" key="10">
    <source>
        <dbReference type="PIRNR" id="PIRNR000535"/>
    </source>
</evidence>
<dbReference type="InterPro" id="IPR029056">
    <property type="entry name" value="Ribokinase-like"/>
</dbReference>
<dbReference type="PIRSF" id="PIRSF000535">
    <property type="entry name" value="1PFK/6PFK/LacC"/>
    <property type="match status" value="1"/>
</dbReference>
<comment type="catalytic activity">
    <reaction evidence="9 11">
        <text>beta-D-fructose 1-phosphate + ATP = beta-D-fructose 1,6-bisphosphate + ADP + H(+)</text>
        <dbReference type="Rhea" id="RHEA:14213"/>
        <dbReference type="ChEBI" id="CHEBI:15378"/>
        <dbReference type="ChEBI" id="CHEBI:30616"/>
        <dbReference type="ChEBI" id="CHEBI:32966"/>
        <dbReference type="ChEBI" id="CHEBI:138881"/>
        <dbReference type="ChEBI" id="CHEBI:456216"/>
        <dbReference type="EC" id="2.7.1.56"/>
    </reaction>
</comment>
<dbReference type="PANTHER" id="PTHR46566">
    <property type="entry name" value="1-PHOSPHOFRUCTOKINASE-RELATED"/>
    <property type="match status" value="1"/>
</dbReference>
<dbReference type="RefSeq" id="WP_073517945.1">
    <property type="nucleotide sequence ID" value="NZ_MPOM01000006.1"/>
</dbReference>
<dbReference type="AlphaFoldDB" id="A0A1C4BJN9"/>
<dbReference type="PROSITE" id="PS00583">
    <property type="entry name" value="PFKB_KINASES_1"/>
    <property type="match status" value="1"/>
</dbReference>
<reference evidence="13 14" key="1">
    <citation type="submission" date="2016-11" db="EMBL/GenBank/DDBJ databases">
        <title>Identification of Bacillus cereus isolated from egg-white.</title>
        <authorList>
            <person name="Soni A."/>
            <person name="Oey I."/>
            <person name="Silcock P."/>
            <person name="Bremer P."/>
        </authorList>
    </citation>
    <scope>NUCLEOTIDE SEQUENCE [LARGE SCALE GENOMIC DNA]</scope>
    <source>
        <strain evidence="13 14">NZAS03</strain>
    </source>
</reference>
<dbReference type="Gene3D" id="3.40.1190.20">
    <property type="match status" value="1"/>
</dbReference>
<dbReference type="InterPro" id="IPR011611">
    <property type="entry name" value="PfkB_dom"/>
</dbReference>
<protein>
    <recommendedName>
        <fullName evidence="3 11">1-phosphofructokinase</fullName>
        <shortName evidence="11">Fru1PK</shortName>
        <ecNumber evidence="2 11">2.7.1.56</ecNumber>
    </recommendedName>
    <alternativeName>
        <fullName evidence="8 11">Fructose 1-phosphate kinase</fullName>
    </alternativeName>
</protein>
<evidence type="ECO:0000256" key="9">
    <source>
        <dbReference type="ARBA" id="ARBA00047745"/>
    </source>
</evidence>
<keyword evidence="7 11" id="KW-0067">ATP-binding</keyword>
<dbReference type="GO" id="GO:0005829">
    <property type="term" value="C:cytosol"/>
    <property type="evidence" value="ECO:0007669"/>
    <property type="project" value="TreeGrafter"/>
</dbReference>
<comment type="function">
    <text evidence="11">Catalyzes the ATP-dependent phosphorylation of fructose-l-phosphate to fructose-l,6-bisphosphate.</text>
</comment>
<dbReference type="GO" id="GO:0044281">
    <property type="term" value="P:small molecule metabolic process"/>
    <property type="evidence" value="ECO:0007669"/>
    <property type="project" value="UniProtKB-ARBA"/>
</dbReference>
<gene>
    <name evidence="13" type="ORF">BJR07_19635</name>
</gene>
<keyword evidence="6 11" id="KW-0418">Kinase</keyword>
<evidence type="ECO:0000259" key="12">
    <source>
        <dbReference type="Pfam" id="PF00294"/>
    </source>
</evidence>
<name>A0A1C4BJN9_BACCE</name>
<dbReference type="GO" id="GO:0016052">
    <property type="term" value="P:carbohydrate catabolic process"/>
    <property type="evidence" value="ECO:0007669"/>
    <property type="project" value="UniProtKB-ARBA"/>
</dbReference>
<sequence length="307" mass="33479">MIATITLNPSVDMRYELGELKLNKVHRTKDYEKTAGGKGINVSRVLRLLGEEVTGAGLLGGSNGEFIRKNLKDLSIIDEFVSVKEETRNCIALITKKSASATEVLEAGPAISEDEIALFIKKYERIVKDFEFIVASGSLPKGIPNSFYQQLAQKAAENGKKFILDTSGEPLLHGIQGKPFLIKPNRQEICQLLQKKRVSQEEMIAEATKICKRGVQYVLLSLGREGAILITKDGSIRAIISEIKTINAVGSGDAMVAGITLALAKGYGIKDALRFSVACGMANAAEEITGYIQLKNVENFYNEIIIV</sequence>
<feature type="domain" description="Carbohydrate kinase PfkB" evidence="12">
    <location>
        <begin position="17"/>
        <end position="286"/>
    </location>
</feature>
<dbReference type="InterPro" id="IPR002173">
    <property type="entry name" value="Carboh/pur_kinase_PfkB_CS"/>
</dbReference>
<dbReference type="EC" id="2.7.1.56" evidence="2 11"/>
<organism evidence="13 14">
    <name type="scientific">Bacillus cereus</name>
    <dbReference type="NCBI Taxonomy" id="1396"/>
    <lineage>
        <taxon>Bacteria</taxon>
        <taxon>Bacillati</taxon>
        <taxon>Bacillota</taxon>
        <taxon>Bacilli</taxon>
        <taxon>Bacillales</taxon>
        <taxon>Bacillaceae</taxon>
        <taxon>Bacillus</taxon>
        <taxon>Bacillus cereus group</taxon>
    </lineage>
</organism>
<evidence type="ECO:0000313" key="14">
    <source>
        <dbReference type="Proteomes" id="UP000186535"/>
    </source>
</evidence>
<dbReference type="InterPro" id="IPR022463">
    <property type="entry name" value="1-PFruKinase"/>
</dbReference>
<keyword evidence="5 11" id="KW-0547">Nucleotide-binding</keyword>
<accession>A0A1C4BJN9</accession>
<dbReference type="InterPro" id="IPR017583">
    <property type="entry name" value="Tagatose/fructose_Pkinase"/>
</dbReference>
<dbReference type="EMBL" id="MPON01000006">
    <property type="protein sequence ID" value="OKA36282.1"/>
    <property type="molecule type" value="Genomic_DNA"/>
</dbReference>
<keyword evidence="4 10" id="KW-0808">Transferase</keyword>
<evidence type="ECO:0000256" key="4">
    <source>
        <dbReference type="ARBA" id="ARBA00022679"/>
    </source>
</evidence>